<evidence type="ECO:0000313" key="2">
    <source>
        <dbReference type="EMBL" id="MBE8718692.1"/>
    </source>
</evidence>
<sequence length="66" mass="7745">MTVDVEHSQSDSDLLNDVSIDVDDDEQPKLSGKEASQHTLEMRRKIEDRLERRRLKEQLGFDDLDF</sequence>
<feature type="compositionally biased region" description="Basic and acidic residues" evidence="1">
    <location>
        <begin position="27"/>
        <end position="40"/>
    </location>
</feature>
<protein>
    <submittedName>
        <fullName evidence="2">Uncharacterized protein</fullName>
    </submittedName>
</protein>
<feature type="compositionally biased region" description="Basic and acidic residues" evidence="1">
    <location>
        <begin position="1"/>
        <end position="10"/>
    </location>
</feature>
<dbReference type="NCBIfam" id="NF046101">
    <property type="entry name" value="PA3496_fam"/>
    <property type="match status" value="1"/>
</dbReference>
<dbReference type="Proteomes" id="UP000652567">
    <property type="component" value="Unassembled WGS sequence"/>
</dbReference>
<evidence type="ECO:0000256" key="1">
    <source>
        <dbReference type="SAM" id="MobiDB-lite"/>
    </source>
</evidence>
<dbReference type="AlphaFoldDB" id="A0A928YV61"/>
<name>A0A928YV61_9GAMM</name>
<keyword evidence="3" id="KW-1185">Reference proteome</keyword>
<dbReference type="InterPro" id="IPR058059">
    <property type="entry name" value="PA3496-like"/>
</dbReference>
<dbReference type="EMBL" id="PRDL01000001">
    <property type="protein sequence ID" value="MBE8718692.1"/>
    <property type="molecule type" value="Genomic_DNA"/>
</dbReference>
<dbReference type="RefSeq" id="WP_193911455.1">
    <property type="nucleotide sequence ID" value="NZ_PRDL01000001.1"/>
</dbReference>
<evidence type="ECO:0000313" key="3">
    <source>
        <dbReference type="Proteomes" id="UP000652567"/>
    </source>
</evidence>
<comment type="caution">
    <text evidence="2">The sequence shown here is derived from an EMBL/GenBank/DDBJ whole genome shotgun (WGS) entry which is preliminary data.</text>
</comment>
<reference evidence="2" key="1">
    <citation type="submission" date="2018-07" db="EMBL/GenBank/DDBJ databases">
        <title>Genome assembly of strain Ka43.</title>
        <authorList>
            <person name="Kukolya J."/>
            <person name="Nagy I."/>
            <person name="Horvath B."/>
            <person name="Toth A."/>
        </authorList>
    </citation>
    <scope>NUCLEOTIDE SEQUENCE</scope>
    <source>
        <strain evidence="2">KB43</strain>
    </source>
</reference>
<gene>
    <name evidence="2" type="ORF">C4F51_16070</name>
</gene>
<dbReference type="InterPro" id="IPR058510">
    <property type="entry name" value="DUF8197"/>
</dbReference>
<accession>A0A928YV61</accession>
<organism evidence="2 3">
    <name type="scientific">Cellvibrio polysaccharolyticus</name>
    <dbReference type="NCBI Taxonomy" id="2082724"/>
    <lineage>
        <taxon>Bacteria</taxon>
        <taxon>Pseudomonadati</taxon>
        <taxon>Pseudomonadota</taxon>
        <taxon>Gammaproteobacteria</taxon>
        <taxon>Cellvibrionales</taxon>
        <taxon>Cellvibrionaceae</taxon>
        <taxon>Cellvibrio</taxon>
    </lineage>
</organism>
<proteinExistence type="predicted"/>
<dbReference type="Pfam" id="PF26620">
    <property type="entry name" value="DUF8197"/>
    <property type="match status" value="1"/>
</dbReference>
<feature type="region of interest" description="Disordered" evidence="1">
    <location>
        <begin position="1"/>
        <end position="40"/>
    </location>
</feature>